<comment type="caution">
    <text evidence="1">The sequence shown here is derived from an EMBL/GenBank/DDBJ whole genome shotgun (WGS) entry which is preliminary data.</text>
</comment>
<proteinExistence type="predicted"/>
<dbReference type="EMBL" id="JAHWYN010000024">
    <property type="protein sequence ID" value="MBW4362459.1"/>
    <property type="molecule type" value="Genomic_DNA"/>
</dbReference>
<name>A0ABS6Y0M3_9FLAO</name>
<evidence type="ECO:0000313" key="2">
    <source>
        <dbReference type="Proteomes" id="UP000812031"/>
    </source>
</evidence>
<gene>
    <name evidence="1" type="ORF">KZH69_18380</name>
</gene>
<dbReference type="RefSeq" id="WP_219318940.1">
    <property type="nucleotide sequence ID" value="NZ_JAHWYN010000024.1"/>
</dbReference>
<dbReference type="Proteomes" id="UP000812031">
    <property type="component" value="Unassembled WGS sequence"/>
</dbReference>
<organism evidence="1 2">
    <name type="scientific">Flavobacterium taihuense</name>
    <dbReference type="NCBI Taxonomy" id="2857508"/>
    <lineage>
        <taxon>Bacteria</taxon>
        <taxon>Pseudomonadati</taxon>
        <taxon>Bacteroidota</taxon>
        <taxon>Flavobacteriia</taxon>
        <taxon>Flavobacteriales</taxon>
        <taxon>Flavobacteriaceae</taxon>
        <taxon>Flavobacterium</taxon>
    </lineage>
</organism>
<sequence length="58" mass="6922">MEILENKSMSSIGDYYHTFTLKISEKDKTRIINEIKSSKNFNLDKETQSYFGNLEDYY</sequence>
<reference evidence="1 2" key="1">
    <citation type="submission" date="2021-07" db="EMBL/GenBank/DDBJ databases">
        <title>Flavobacterium sp. nov. isolated from sediment on the Taihu Lake.</title>
        <authorList>
            <person name="Qu J.-H."/>
        </authorList>
    </citation>
    <scope>NUCLEOTIDE SEQUENCE [LARGE SCALE GENOMIC DNA]</scope>
    <source>
        <strain evidence="1 2">NAS39</strain>
    </source>
</reference>
<accession>A0ABS6Y0M3</accession>
<evidence type="ECO:0000313" key="1">
    <source>
        <dbReference type="EMBL" id="MBW4362459.1"/>
    </source>
</evidence>
<keyword evidence="2" id="KW-1185">Reference proteome</keyword>
<protein>
    <submittedName>
        <fullName evidence="1">Uncharacterized protein</fullName>
    </submittedName>
</protein>